<dbReference type="GO" id="GO:0003677">
    <property type="term" value="F:DNA binding"/>
    <property type="evidence" value="ECO:0007669"/>
    <property type="project" value="InterPro"/>
</dbReference>
<dbReference type="Pfam" id="PF01381">
    <property type="entry name" value="HTH_3"/>
    <property type="match status" value="1"/>
</dbReference>
<feature type="domain" description="HTH cro/C1-type" evidence="1">
    <location>
        <begin position="17"/>
        <end position="71"/>
    </location>
</feature>
<organism evidence="2 3">
    <name type="scientific">Brevundimonas halotolerans</name>
    <dbReference type="NCBI Taxonomy" id="69670"/>
    <lineage>
        <taxon>Bacteria</taxon>
        <taxon>Pseudomonadati</taxon>
        <taxon>Pseudomonadota</taxon>
        <taxon>Alphaproteobacteria</taxon>
        <taxon>Caulobacterales</taxon>
        <taxon>Caulobacteraceae</taxon>
        <taxon>Brevundimonas</taxon>
    </lineage>
</organism>
<proteinExistence type="predicted"/>
<accession>A0A7W9A4N8</accession>
<dbReference type="EMBL" id="JACIJB010000008">
    <property type="protein sequence ID" value="MBB5661140.1"/>
    <property type="molecule type" value="Genomic_DNA"/>
</dbReference>
<evidence type="ECO:0000313" key="3">
    <source>
        <dbReference type="Proteomes" id="UP000548978"/>
    </source>
</evidence>
<comment type="caution">
    <text evidence="2">The sequence shown here is derived from an EMBL/GenBank/DDBJ whole genome shotgun (WGS) entry which is preliminary data.</text>
</comment>
<keyword evidence="3" id="KW-1185">Reference proteome</keyword>
<gene>
    <name evidence="2" type="ORF">FHS65_001899</name>
</gene>
<dbReference type="CDD" id="cd00093">
    <property type="entry name" value="HTH_XRE"/>
    <property type="match status" value="1"/>
</dbReference>
<evidence type="ECO:0000259" key="1">
    <source>
        <dbReference type="PROSITE" id="PS50943"/>
    </source>
</evidence>
<dbReference type="Gene3D" id="1.10.260.40">
    <property type="entry name" value="lambda repressor-like DNA-binding domains"/>
    <property type="match status" value="1"/>
</dbReference>
<dbReference type="AlphaFoldDB" id="A0A7W9A4N8"/>
<dbReference type="SMART" id="SM00530">
    <property type="entry name" value="HTH_XRE"/>
    <property type="match status" value="1"/>
</dbReference>
<dbReference type="InterPro" id="IPR001387">
    <property type="entry name" value="Cro/C1-type_HTH"/>
</dbReference>
<name>A0A7W9A4N8_9CAUL</name>
<sequence length="85" mass="9193">MGKTIYTGAQSVVAQCLIEARRKSGLTQVQVAALIDRPQSVISMIETGQRQVTVLEFVALMRAMGRDAAEAFATVADKIPENLEV</sequence>
<dbReference type="OrthoDB" id="9803379at2"/>
<dbReference type="RefSeq" id="WP_123288426.1">
    <property type="nucleotide sequence ID" value="NZ_JACIJB010000008.1"/>
</dbReference>
<dbReference type="Proteomes" id="UP000548978">
    <property type="component" value="Unassembled WGS sequence"/>
</dbReference>
<protein>
    <submittedName>
        <fullName evidence="2">Transcriptional regulator with XRE-family HTH domain</fullName>
    </submittedName>
</protein>
<dbReference type="InterPro" id="IPR010982">
    <property type="entry name" value="Lambda_DNA-bd_dom_sf"/>
</dbReference>
<dbReference type="PROSITE" id="PS50943">
    <property type="entry name" value="HTH_CROC1"/>
    <property type="match status" value="1"/>
</dbReference>
<dbReference type="SUPFAM" id="SSF47413">
    <property type="entry name" value="lambda repressor-like DNA-binding domains"/>
    <property type="match status" value="1"/>
</dbReference>
<reference evidence="2 3" key="1">
    <citation type="submission" date="2020-08" db="EMBL/GenBank/DDBJ databases">
        <title>Genomic Encyclopedia of Type Strains, Phase IV (KMG-IV): sequencing the most valuable type-strain genomes for metagenomic binning, comparative biology and taxonomic classification.</title>
        <authorList>
            <person name="Goeker M."/>
        </authorList>
    </citation>
    <scope>NUCLEOTIDE SEQUENCE [LARGE SCALE GENOMIC DNA]</scope>
    <source>
        <strain evidence="2 3">DSM 24448</strain>
    </source>
</reference>
<evidence type="ECO:0000313" key="2">
    <source>
        <dbReference type="EMBL" id="MBB5661140.1"/>
    </source>
</evidence>